<dbReference type="EMBL" id="JOOY01000116">
    <property type="protein sequence ID" value="OUI97718.1"/>
    <property type="molecule type" value="Genomic_DNA"/>
</dbReference>
<protein>
    <submittedName>
        <fullName evidence="1">Uncharacterized protein</fullName>
    </submittedName>
</protein>
<name>A0A252B039_9PROT</name>
<evidence type="ECO:0000313" key="2">
    <source>
        <dbReference type="Proteomes" id="UP000194999"/>
    </source>
</evidence>
<reference evidence="1 2" key="1">
    <citation type="submission" date="2014-06" db="EMBL/GenBank/DDBJ databases">
        <authorList>
            <person name="Ju J."/>
            <person name="Zhang J."/>
        </authorList>
    </citation>
    <scope>NUCLEOTIDE SEQUENCE [LARGE SCALE GENOMIC DNA]</scope>
    <source>
        <strain evidence="1">DmW_048</strain>
    </source>
</reference>
<sequence>MPVGLGRLTGAFALFRAGHTCTVLAVELTNARLQYPMGQETGRGLYGAFALGATGLMCKQ</sequence>
<comment type="caution">
    <text evidence="1">The sequence shown here is derived from an EMBL/GenBank/DDBJ whole genome shotgun (WGS) entry which is preliminary data.</text>
</comment>
<proteinExistence type="predicted"/>
<gene>
    <name evidence="1" type="ORF">HK15_01320</name>
</gene>
<dbReference type="AlphaFoldDB" id="A0A252B039"/>
<evidence type="ECO:0000313" key="1">
    <source>
        <dbReference type="EMBL" id="OUI97718.1"/>
    </source>
</evidence>
<dbReference type="Proteomes" id="UP000194999">
    <property type="component" value="Unassembled WGS sequence"/>
</dbReference>
<organism evidence="1 2">
    <name type="scientific">Acetobacter orientalis</name>
    <dbReference type="NCBI Taxonomy" id="146474"/>
    <lineage>
        <taxon>Bacteria</taxon>
        <taxon>Pseudomonadati</taxon>
        <taxon>Pseudomonadota</taxon>
        <taxon>Alphaproteobacteria</taxon>
        <taxon>Acetobacterales</taxon>
        <taxon>Acetobacteraceae</taxon>
        <taxon>Acetobacter</taxon>
    </lineage>
</organism>
<accession>A0A252B039</accession>